<feature type="transmembrane region" description="Helical" evidence="5">
    <location>
        <begin position="39"/>
        <end position="67"/>
    </location>
</feature>
<keyword evidence="2 5" id="KW-0812">Transmembrane</keyword>
<keyword evidence="4 5" id="KW-0472">Membrane</keyword>
<protein>
    <recommendedName>
        <fullName evidence="5">Probable membrane transporter protein</fullName>
    </recommendedName>
</protein>
<proteinExistence type="inferred from homology"/>
<dbReference type="RefSeq" id="WP_346074033.1">
    <property type="nucleotide sequence ID" value="NZ_BAAAHC010000019.1"/>
</dbReference>
<feature type="transmembrane region" description="Helical" evidence="5">
    <location>
        <begin position="79"/>
        <end position="100"/>
    </location>
</feature>
<name>A0ABN1D7Q3_9PSEU</name>
<evidence type="ECO:0000256" key="5">
    <source>
        <dbReference type="RuleBase" id="RU363041"/>
    </source>
</evidence>
<dbReference type="Proteomes" id="UP001500220">
    <property type="component" value="Unassembled WGS sequence"/>
</dbReference>
<reference evidence="6 7" key="1">
    <citation type="journal article" date="2019" name="Int. J. Syst. Evol. Microbiol.">
        <title>The Global Catalogue of Microorganisms (GCM) 10K type strain sequencing project: providing services to taxonomists for standard genome sequencing and annotation.</title>
        <authorList>
            <consortium name="The Broad Institute Genomics Platform"/>
            <consortium name="The Broad Institute Genome Sequencing Center for Infectious Disease"/>
            <person name="Wu L."/>
            <person name="Ma J."/>
        </authorList>
    </citation>
    <scope>NUCLEOTIDE SEQUENCE [LARGE SCALE GENOMIC DNA]</scope>
    <source>
        <strain evidence="6 7">JCM 10664</strain>
    </source>
</reference>
<feature type="transmembrane region" description="Helical" evidence="5">
    <location>
        <begin position="12"/>
        <end position="33"/>
    </location>
</feature>
<feature type="transmembrane region" description="Helical" evidence="5">
    <location>
        <begin position="106"/>
        <end position="125"/>
    </location>
</feature>
<keyword evidence="7" id="KW-1185">Reference proteome</keyword>
<keyword evidence="3 5" id="KW-1133">Transmembrane helix</keyword>
<evidence type="ECO:0000256" key="3">
    <source>
        <dbReference type="ARBA" id="ARBA00022989"/>
    </source>
</evidence>
<evidence type="ECO:0000313" key="6">
    <source>
        <dbReference type="EMBL" id="GAA0536390.1"/>
    </source>
</evidence>
<evidence type="ECO:0000256" key="2">
    <source>
        <dbReference type="ARBA" id="ARBA00022692"/>
    </source>
</evidence>
<gene>
    <name evidence="6" type="ORF">GCM10009545_43910</name>
</gene>
<comment type="caution">
    <text evidence="6">The sequence shown here is derived from an EMBL/GenBank/DDBJ whole genome shotgun (WGS) entry which is preliminary data.</text>
</comment>
<sequence length="155" mass="15710">MGALAVALLPRDAFGAAVGGFVLLCLLASLVSWRPRPTAPALVVAGFAGGVLGTASSIGGPPVALLYQHETGPRIRATLAAYLTFGGVLSLVALAAGGQIGWPQVLGSAVLLPFMAAGFALSGPLRRYLDTRWMRPCVLALSGGGAVLLIARSLF</sequence>
<organism evidence="6 7">
    <name type="scientific">Saccharopolyspora thermophila</name>
    <dbReference type="NCBI Taxonomy" id="89367"/>
    <lineage>
        <taxon>Bacteria</taxon>
        <taxon>Bacillati</taxon>
        <taxon>Actinomycetota</taxon>
        <taxon>Actinomycetes</taxon>
        <taxon>Pseudonocardiales</taxon>
        <taxon>Pseudonocardiaceae</taxon>
        <taxon>Saccharopolyspora</taxon>
    </lineage>
</organism>
<dbReference type="EMBL" id="BAAAHC010000019">
    <property type="protein sequence ID" value="GAA0536390.1"/>
    <property type="molecule type" value="Genomic_DNA"/>
</dbReference>
<feature type="transmembrane region" description="Helical" evidence="5">
    <location>
        <begin position="137"/>
        <end position="154"/>
    </location>
</feature>
<dbReference type="InterPro" id="IPR002781">
    <property type="entry name" value="TM_pro_TauE-like"/>
</dbReference>
<dbReference type="Pfam" id="PF01925">
    <property type="entry name" value="TauE"/>
    <property type="match status" value="1"/>
</dbReference>
<comment type="similarity">
    <text evidence="5">Belongs to the 4-toluene sulfonate uptake permease (TSUP) (TC 2.A.102) family.</text>
</comment>
<evidence type="ECO:0000256" key="1">
    <source>
        <dbReference type="ARBA" id="ARBA00004141"/>
    </source>
</evidence>
<evidence type="ECO:0000313" key="7">
    <source>
        <dbReference type="Proteomes" id="UP001500220"/>
    </source>
</evidence>
<accession>A0ABN1D7Q3</accession>
<comment type="subcellular location">
    <subcellularLocation>
        <location evidence="5">Cell membrane</location>
        <topology evidence="5">Multi-pass membrane protein</topology>
    </subcellularLocation>
    <subcellularLocation>
        <location evidence="1">Membrane</location>
        <topology evidence="1">Multi-pass membrane protein</topology>
    </subcellularLocation>
</comment>
<evidence type="ECO:0000256" key="4">
    <source>
        <dbReference type="ARBA" id="ARBA00023136"/>
    </source>
</evidence>
<keyword evidence="5" id="KW-1003">Cell membrane</keyword>